<reference evidence="2 3" key="1">
    <citation type="journal article" date="2019" name="Int. J. Syst. Evol. Microbiol.">
        <title>The Global Catalogue of Microorganisms (GCM) 10K type strain sequencing project: providing services to taxonomists for standard genome sequencing and annotation.</title>
        <authorList>
            <consortium name="The Broad Institute Genomics Platform"/>
            <consortium name="The Broad Institute Genome Sequencing Center for Infectious Disease"/>
            <person name="Wu L."/>
            <person name="Ma J."/>
        </authorList>
    </citation>
    <scope>NUCLEOTIDE SEQUENCE [LARGE SCALE GENOMIC DNA]</scope>
    <source>
        <strain evidence="2 3">SKJ47</strain>
    </source>
</reference>
<accession>A0ABD5UTE7</accession>
<evidence type="ECO:0000256" key="1">
    <source>
        <dbReference type="SAM" id="MobiDB-lite"/>
    </source>
</evidence>
<dbReference type="AlphaFoldDB" id="A0ABD5UTE7"/>
<evidence type="ECO:0000313" key="3">
    <source>
        <dbReference type="Proteomes" id="UP001596296"/>
    </source>
</evidence>
<comment type="caution">
    <text evidence="2">The sequence shown here is derived from an EMBL/GenBank/DDBJ whole genome shotgun (WGS) entry which is preliminary data.</text>
</comment>
<protein>
    <submittedName>
        <fullName evidence="2">Uncharacterized protein</fullName>
    </submittedName>
</protein>
<gene>
    <name evidence="2" type="ORF">ACFQE9_01895</name>
</gene>
<name>A0ABD5UTE7_9EURY</name>
<keyword evidence="3" id="KW-1185">Reference proteome</keyword>
<evidence type="ECO:0000313" key="2">
    <source>
        <dbReference type="EMBL" id="MFC6891381.1"/>
    </source>
</evidence>
<proteinExistence type="predicted"/>
<sequence>MTESDSFVQCVDQTFDRFERYDRYVDVVSAWEEFLDDQYSSEFRDFTFDRFPEESIQYNGSELTPTFTAYFDEDYGILFDVQHNLPRDEEDLKKFLEEISGYDQGYPFRVNGSDTEIPEKYDIALLISNQNAQTAEHRVQNFLSKGEVQFDSNLVLLSYDYVDQNTNPKYEFGRLSKVDQNFRDNVLPERKQISTRLSIGDGGFETIDSPPGFFDDKKSTGVLCNKELSELYFACYLWHNVFFNCLDDTEQVIWQGKNPRRIIEFKVTVDELYAMLNRKYIPGNGVREEWIRSTLEYLVGVEAAEQVSDDEYRVKFRNLQDKRRDHKDVVTRRSDLADLAHIFAEWYCENAVDTGTSVRSDIRDDSTQTTITSDLTEPEKGEY</sequence>
<feature type="region of interest" description="Disordered" evidence="1">
    <location>
        <begin position="359"/>
        <end position="383"/>
    </location>
</feature>
<dbReference type="EMBL" id="JBHSXL010000002">
    <property type="protein sequence ID" value="MFC6891381.1"/>
    <property type="molecule type" value="Genomic_DNA"/>
</dbReference>
<dbReference type="RefSeq" id="WP_379739497.1">
    <property type="nucleotide sequence ID" value="NZ_JBHSVN010000002.1"/>
</dbReference>
<organism evidence="2 3">
    <name type="scientific">Halopenitus salinus</name>
    <dbReference type="NCBI Taxonomy" id="1198295"/>
    <lineage>
        <taxon>Archaea</taxon>
        <taxon>Methanobacteriati</taxon>
        <taxon>Methanobacteriota</taxon>
        <taxon>Stenosarchaea group</taxon>
        <taxon>Halobacteria</taxon>
        <taxon>Halobacteriales</taxon>
        <taxon>Haloferacaceae</taxon>
        <taxon>Halopenitus</taxon>
    </lineage>
</organism>
<dbReference type="Proteomes" id="UP001596296">
    <property type="component" value="Unassembled WGS sequence"/>
</dbReference>